<keyword evidence="2" id="KW-1185">Reference proteome</keyword>
<evidence type="ECO:0008006" key="3">
    <source>
        <dbReference type="Google" id="ProtNLM"/>
    </source>
</evidence>
<evidence type="ECO:0000313" key="2">
    <source>
        <dbReference type="Proteomes" id="UP000295626"/>
    </source>
</evidence>
<protein>
    <recommendedName>
        <fullName evidence="3">5-bromo-4-chloroindolyl phosphate hydrolysis protein</fullName>
    </recommendedName>
</protein>
<reference evidence="1 2" key="1">
    <citation type="submission" date="2019-02" db="EMBL/GenBank/DDBJ databases">
        <title>Draft genome sequences of novel Actinobacteria.</title>
        <authorList>
            <person name="Sahin N."/>
            <person name="Ay H."/>
            <person name="Saygin H."/>
        </authorList>
    </citation>
    <scope>NUCLEOTIDE SEQUENCE [LARGE SCALE GENOMIC DNA]</scope>
    <source>
        <strain evidence="1 2">JCM 30529</strain>
    </source>
</reference>
<dbReference type="Proteomes" id="UP000295626">
    <property type="component" value="Unassembled WGS sequence"/>
</dbReference>
<evidence type="ECO:0000313" key="1">
    <source>
        <dbReference type="EMBL" id="TDC01773.1"/>
    </source>
</evidence>
<accession>A0ABY2DL49</accession>
<comment type="caution">
    <text evidence="1">The sequence shown here is derived from an EMBL/GenBank/DDBJ whole genome shotgun (WGS) entry which is preliminary data.</text>
</comment>
<organism evidence="1 2">
    <name type="scientific">Micromonospora fluostatini</name>
    <dbReference type="NCBI Taxonomy" id="1629071"/>
    <lineage>
        <taxon>Bacteria</taxon>
        <taxon>Bacillati</taxon>
        <taxon>Actinomycetota</taxon>
        <taxon>Actinomycetes</taxon>
        <taxon>Micromonosporales</taxon>
        <taxon>Micromonosporaceae</taxon>
        <taxon>Micromonospora</taxon>
    </lineage>
</organism>
<proteinExistence type="predicted"/>
<name>A0ABY2DL49_9ACTN</name>
<dbReference type="EMBL" id="SMKE01000034">
    <property type="protein sequence ID" value="TDC01773.1"/>
    <property type="molecule type" value="Genomic_DNA"/>
</dbReference>
<sequence>MRRRLAAPAALATAVAVFVGVFAGTGSFLWAPLLAVAAALGVHLMLDDRGAAQARGDEYLDEAHAKVAEALTVLRGIERLGRTVHAPAARAALESACRYVPELFDRVAASAPSSLYSTASQIGGHLTSLDGVLRQYLDVQATPMLYTDPEVLTRSGEAAFERFAAFALDSVRLVNQGDVARYRANLDTVAPPKLPELG</sequence>
<gene>
    <name evidence="1" type="ORF">E1091_02190</name>
</gene>